<comment type="caution">
    <text evidence="2">The sequence shown here is derived from an EMBL/GenBank/DDBJ whole genome shotgun (WGS) entry which is preliminary data.</text>
</comment>
<dbReference type="GO" id="GO:0016740">
    <property type="term" value="F:transferase activity"/>
    <property type="evidence" value="ECO:0007669"/>
    <property type="project" value="UniProtKB-KW"/>
</dbReference>
<dbReference type="Proteomes" id="UP000306402">
    <property type="component" value="Unassembled WGS sequence"/>
</dbReference>
<protein>
    <submittedName>
        <fullName evidence="2">Glycosyltransferase family 2 protein</fullName>
    </submittedName>
</protein>
<evidence type="ECO:0000313" key="2">
    <source>
        <dbReference type="EMBL" id="TLV02598.1"/>
    </source>
</evidence>
<dbReference type="Pfam" id="PF00535">
    <property type="entry name" value="Glycos_transf_2"/>
    <property type="match status" value="1"/>
</dbReference>
<dbReference type="SUPFAM" id="SSF53448">
    <property type="entry name" value="Nucleotide-diphospho-sugar transferases"/>
    <property type="match status" value="1"/>
</dbReference>
<dbReference type="EMBL" id="VCEJ01000002">
    <property type="protein sequence ID" value="TLV02598.1"/>
    <property type="molecule type" value="Genomic_DNA"/>
</dbReference>
<proteinExistence type="predicted"/>
<keyword evidence="3" id="KW-1185">Reference proteome</keyword>
<accession>A0A5R9L2G2</accession>
<reference evidence="2 3" key="1">
    <citation type="submission" date="2019-05" db="EMBL/GenBank/DDBJ databases">
        <authorList>
            <person name="Qu J.-H."/>
        </authorList>
    </citation>
    <scope>NUCLEOTIDE SEQUENCE [LARGE SCALE GENOMIC DNA]</scope>
    <source>
        <strain evidence="2 3">T17</strain>
    </source>
</reference>
<dbReference type="RefSeq" id="WP_138363809.1">
    <property type="nucleotide sequence ID" value="NZ_VCEJ01000002.1"/>
</dbReference>
<evidence type="ECO:0000313" key="3">
    <source>
        <dbReference type="Proteomes" id="UP000306402"/>
    </source>
</evidence>
<organism evidence="2 3">
    <name type="scientific">Dyadobacter luticola</name>
    <dbReference type="NCBI Taxonomy" id="1979387"/>
    <lineage>
        <taxon>Bacteria</taxon>
        <taxon>Pseudomonadati</taxon>
        <taxon>Bacteroidota</taxon>
        <taxon>Cytophagia</taxon>
        <taxon>Cytophagales</taxon>
        <taxon>Spirosomataceae</taxon>
        <taxon>Dyadobacter</taxon>
    </lineage>
</organism>
<dbReference type="InterPro" id="IPR001173">
    <property type="entry name" value="Glyco_trans_2-like"/>
</dbReference>
<keyword evidence="2" id="KW-0808">Transferase</keyword>
<dbReference type="AlphaFoldDB" id="A0A5R9L2G2"/>
<dbReference type="OrthoDB" id="744361at2"/>
<dbReference type="InterPro" id="IPR029044">
    <property type="entry name" value="Nucleotide-diphossugar_trans"/>
</dbReference>
<sequence>MPHFDDITLLVTHYNRSTSLERLLKNFSDLDCSFGDIVVSDDGSKQEHVDYINSLKGKYKFTLVTTPKNKGLGNNINKGQDAVKTPYTLYVQEDFVPQQIFPGNLKNALSYMNERKELDFVRFYAYFKYPWLKPYKNGFSDMVFKIWNPGYKKFYYYSDHPHLRRTTFFERFGRYPEGLKVEVTEYRMMMQVLKAKGKGLFYDDYTANFDQVNSSAEPSTVRRNFWRETENPLISLSRHLYRHLKFNFDYLLGK</sequence>
<name>A0A5R9L2G2_9BACT</name>
<evidence type="ECO:0000259" key="1">
    <source>
        <dbReference type="Pfam" id="PF00535"/>
    </source>
</evidence>
<gene>
    <name evidence="2" type="ORF">FEN17_02960</name>
</gene>
<feature type="domain" description="Glycosyltransferase 2-like" evidence="1">
    <location>
        <begin position="9"/>
        <end position="160"/>
    </location>
</feature>
<dbReference type="CDD" id="cd00761">
    <property type="entry name" value="Glyco_tranf_GTA_type"/>
    <property type="match status" value="1"/>
</dbReference>
<dbReference type="Gene3D" id="3.90.550.10">
    <property type="entry name" value="Spore Coat Polysaccharide Biosynthesis Protein SpsA, Chain A"/>
    <property type="match status" value="1"/>
</dbReference>